<dbReference type="InterPro" id="IPR009293">
    <property type="entry name" value="UPF0478"/>
</dbReference>
<gene>
    <name evidence="3" type="ORF">ACFO1S_06895</name>
</gene>
<accession>A0ABV8S764</accession>
<organism evidence="3 4">
    <name type="scientific">Cohnella boryungensis</name>
    <dbReference type="NCBI Taxonomy" id="768479"/>
    <lineage>
        <taxon>Bacteria</taxon>
        <taxon>Bacillati</taxon>
        <taxon>Bacillota</taxon>
        <taxon>Bacilli</taxon>
        <taxon>Bacillales</taxon>
        <taxon>Paenibacillaceae</taxon>
        <taxon>Cohnella</taxon>
    </lineage>
</organism>
<dbReference type="RefSeq" id="WP_204606357.1">
    <property type="nucleotide sequence ID" value="NZ_JBHSED010000009.1"/>
</dbReference>
<keyword evidence="2" id="KW-1133">Transmembrane helix</keyword>
<dbReference type="Proteomes" id="UP001595755">
    <property type="component" value="Unassembled WGS sequence"/>
</dbReference>
<dbReference type="Pfam" id="PF06103">
    <property type="entry name" value="DUF948"/>
    <property type="match status" value="1"/>
</dbReference>
<dbReference type="EMBL" id="JBHSED010000009">
    <property type="protein sequence ID" value="MFC4303175.1"/>
    <property type="molecule type" value="Genomic_DNA"/>
</dbReference>
<protein>
    <submittedName>
        <fullName evidence="3">DUF948 domain-containing protein</fullName>
    </submittedName>
</protein>
<feature type="transmembrane region" description="Helical" evidence="2">
    <location>
        <begin position="6"/>
        <end position="29"/>
    </location>
</feature>
<keyword evidence="2" id="KW-0472">Membrane</keyword>
<sequence length="159" mass="17335">MDNNEIMAWSVAVAALAFVVLCGFLISLLRTAQRSLITAQSALQEVKQTVEGLQGEVQKLAGSVNEVASNVKGKLQSTDPLFDAVQDVGIMLSEVTGTAREAARTLTNSIRKQAAASERGYETPNWLRWAALGSRLAASFRNGREREERSAHSDMKERI</sequence>
<reference evidence="4" key="1">
    <citation type="journal article" date="2019" name="Int. J. Syst. Evol. Microbiol.">
        <title>The Global Catalogue of Microorganisms (GCM) 10K type strain sequencing project: providing services to taxonomists for standard genome sequencing and annotation.</title>
        <authorList>
            <consortium name="The Broad Institute Genomics Platform"/>
            <consortium name="The Broad Institute Genome Sequencing Center for Infectious Disease"/>
            <person name="Wu L."/>
            <person name="Ma J."/>
        </authorList>
    </citation>
    <scope>NUCLEOTIDE SEQUENCE [LARGE SCALE GENOMIC DNA]</scope>
    <source>
        <strain evidence="4">CGMCC 4.1641</strain>
    </source>
</reference>
<evidence type="ECO:0000256" key="2">
    <source>
        <dbReference type="SAM" id="Phobius"/>
    </source>
</evidence>
<evidence type="ECO:0000313" key="3">
    <source>
        <dbReference type="EMBL" id="MFC4303175.1"/>
    </source>
</evidence>
<dbReference type="PANTHER" id="PTHR40070">
    <property type="entry name" value="UPF0478 PROTEIN YTXG"/>
    <property type="match status" value="1"/>
</dbReference>
<evidence type="ECO:0000313" key="4">
    <source>
        <dbReference type="Proteomes" id="UP001595755"/>
    </source>
</evidence>
<keyword evidence="1" id="KW-0175">Coiled coil</keyword>
<feature type="coiled-coil region" evidence="1">
    <location>
        <begin position="36"/>
        <end position="63"/>
    </location>
</feature>
<comment type="caution">
    <text evidence="3">The sequence shown here is derived from an EMBL/GenBank/DDBJ whole genome shotgun (WGS) entry which is preliminary data.</text>
</comment>
<name>A0ABV8S764_9BACL</name>
<keyword evidence="4" id="KW-1185">Reference proteome</keyword>
<evidence type="ECO:0000256" key="1">
    <source>
        <dbReference type="SAM" id="Coils"/>
    </source>
</evidence>
<keyword evidence="2" id="KW-0812">Transmembrane</keyword>
<dbReference type="PANTHER" id="PTHR40070:SF1">
    <property type="entry name" value="UPF0478 PROTEIN YTXG"/>
    <property type="match status" value="1"/>
</dbReference>
<proteinExistence type="predicted"/>